<dbReference type="AlphaFoldDB" id="A0A9N9JCE0"/>
<dbReference type="Proteomes" id="UP000789759">
    <property type="component" value="Unassembled WGS sequence"/>
</dbReference>
<name>A0A9N9JCE0_9GLOM</name>
<comment type="caution">
    <text evidence="1">The sequence shown here is derived from an EMBL/GenBank/DDBJ whole genome shotgun (WGS) entry which is preliminary data.</text>
</comment>
<organism evidence="1 2">
    <name type="scientific">Cetraspora pellucida</name>
    <dbReference type="NCBI Taxonomy" id="1433469"/>
    <lineage>
        <taxon>Eukaryota</taxon>
        <taxon>Fungi</taxon>
        <taxon>Fungi incertae sedis</taxon>
        <taxon>Mucoromycota</taxon>
        <taxon>Glomeromycotina</taxon>
        <taxon>Glomeromycetes</taxon>
        <taxon>Diversisporales</taxon>
        <taxon>Gigasporaceae</taxon>
        <taxon>Cetraspora</taxon>
    </lineage>
</organism>
<accession>A0A9N9JCE0</accession>
<dbReference type="OrthoDB" id="2349701at2759"/>
<feature type="non-terminal residue" evidence="1">
    <location>
        <position position="109"/>
    </location>
</feature>
<evidence type="ECO:0000313" key="1">
    <source>
        <dbReference type="EMBL" id="CAG8769395.1"/>
    </source>
</evidence>
<sequence>QMNLDLVQALIAIDIPLEKLDNDKLKVFFKKYCKFENSLPMLYDLELDKLHEALLNQQICITVNESTNACGRVVVNILFSFENKTKLVTTKHLKKVDFTTISQLVMSII</sequence>
<keyword evidence="2" id="KW-1185">Reference proteome</keyword>
<gene>
    <name evidence="1" type="ORF">CPELLU_LOCUS15778</name>
</gene>
<reference evidence="1" key="1">
    <citation type="submission" date="2021-06" db="EMBL/GenBank/DDBJ databases">
        <authorList>
            <person name="Kallberg Y."/>
            <person name="Tangrot J."/>
            <person name="Rosling A."/>
        </authorList>
    </citation>
    <scope>NUCLEOTIDE SEQUENCE</scope>
    <source>
        <strain evidence="1">FL966</strain>
    </source>
</reference>
<evidence type="ECO:0000313" key="2">
    <source>
        <dbReference type="Proteomes" id="UP000789759"/>
    </source>
</evidence>
<dbReference type="EMBL" id="CAJVQA010021525">
    <property type="protein sequence ID" value="CAG8769395.1"/>
    <property type="molecule type" value="Genomic_DNA"/>
</dbReference>
<protein>
    <submittedName>
        <fullName evidence="1">21344_t:CDS:1</fullName>
    </submittedName>
</protein>
<proteinExistence type="predicted"/>